<accession>C0CGX3</accession>
<dbReference type="AlphaFoldDB" id="C0CGX3"/>
<dbReference type="HOGENOM" id="CLU_057485_1_0_9"/>
<sequence length="313" mass="36376">MKTKIKYKIKKLLPDRIIYLYIIIKLIPDYLRAKKEIKKKIFPDFTIIPNEKTVNLIINENKSLSRFGDGEFMWILDKNQNSYQDNSPQLAQELLETLQSNDKNLLIGIPGGIIDSSKCRLQARMHWLIVKNEDFSDILKYLNPSRRYCDASITRPYIDYNNKVFSQNSFNNLKRIWDKRKVVIVEGEKTKLGMGNNLFDNTISIQRIICPAQNAYEKIDRIMEAIRKYVHKDELILAALGPTATILVARACQMGFQAIDIGHIDIEYMWFLSGTLLRKSIEGKYVNESSDRICTNKYDDDSTYLSSIIEKVL</sequence>
<evidence type="ECO:0000313" key="3">
    <source>
        <dbReference type="Proteomes" id="UP000003100"/>
    </source>
</evidence>
<keyword evidence="3" id="KW-1185">Reference proteome</keyword>
<name>C0CGX3_BLAHS</name>
<dbReference type="eggNOG" id="COG1442">
    <property type="taxonomic scope" value="Bacteria"/>
</dbReference>
<organism evidence="2 3">
    <name type="scientific">Blautia hydrogenotrophica (strain DSM 10507 / JCM 14656 / S5a33)</name>
    <name type="common">Ruminococcus hydrogenotrophicus</name>
    <dbReference type="NCBI Taxonomy" id="476272"/>
    <lineage>
        <taxon>Bacteria</taxon>
        <taxon>Bacillati</taxon>
        <taxon>Bacillota</taxon>
        <taxon>Clostridia</taxon>
        <taxon>Lachnospirales</taxon>
        <taxon>Lachnospiraceae</taxon>
        <taxon>Blautia</taxon>
    </lineage>
</organism>
<proteinExistence type="predicted"/>
<dbReference type="PATRIC" id="fig|476272.21.peg.3092"/>
<reference evidence="2 3" key="2">
    <citation type="submission" date="2009-02" db="EMBL/GenBank/DDBJ databases">
        <title>Draft genome sequence of Blautia hydrogenotrophica DSM 10507 (Ruminococcus hydrogenotrophicus DSM 10507).</title>
        <authorList>
            <person name="Sudarsanam P."/>
            <person name="Ley R."/>
            <person name="Guruge J."/>
            <person name="Turnbaugh P.J."/>
            <person name="Mahowald M."/>
            <person name="Liep D."/>
            <person name="Gordon J."/>
        </authorList>
    </citation>
    <scope>NUCLEOTIDE SEQUENCE [LARGE SCALE GENOMIC DNA]</scope>
    <source>
        <strain evidence="3">DSM 10507 / JCM 14656 / S5a33</strain>
    </source>
</reference>
<feature type="domain" description="Glycosyltransferase GT-D fold" evidence="1">
    <location>
        <begin position="65"/>
        <end position="288"/>
    </location>
</feature>
<dbReference type="Pfam" id="PF08759">
    <property type="entry name" value="GT-D"/>
    <property type="match status" value="1"/>
</dbReference>
<dbReference type="GeneID" id="86821254"/>
<dbReference type="Proteomes" id="UP000003100">
    <property type="component" value="Unassembled WGS sequence"/>
</dbReference>
<gene>
    <name evidence="2" type="ORF">RUMHYD_00086</name>
</gene>
<dbReference type="RefSeq" id="WP_005944714.1">
    <property type="nucleotide sequence ID" value="NZ_CP136423.1"/>
</dbReference>
<protein>
    <recommendedName>
        <fullName evidence="1">Glycosyltransferase GT-D fold domain-containing protein</fullName>
    </recommendedName>
</protein>
<dbReference type="EMBL" id="ACBZ01000002">
    <property type="protein sequence ID" value="EEG51029.1"/>
    <property type="molecule type" value="Genomic_DNA"/>
</dbReference>
<reference evidence="2 3" key="1">
    <citation type="submission" date="2009-01" db="EMBL/GenBank/DDBJ databases">
        <authorList>
            <person name="Fulton L."/>
            <person name="Clifton S."/>
            <person name="Fulton B."/>
            <person name="Xu J."/>
            <person name="Minx P."/>
            <person name="Pepin K.H."/>
            <person name="Johnson M."/>
            <person name="Bhonagiri V."/>
            <person name="Nash W.E."/>
            <person name="Mardis E.R."/>
            <person name="Wilson R.K."/>
        </authorList>
    </citation>
    <scope>NUCLEOTIDE SEQUENCE [LARGE SCALE GENOMIC DNA]</scope>
    <source>
        <strain evidence="3">DSM 10507 / JCM 14656 / S5a33</strain>
    </source>
</reference>
<dbReference type="InterPro" id="IPR014869">
    <property type="entry name" value="GT-D"/>
</dbReference>
<evidence type="ECO:0000259" key="1">
    <source>
        <dbReference type="Pfam" id="PF08759"/>
    </source>
</evidence>
<evidence type="ECO:0000313" key="2">
    <source>
        <dbReference type="EMBL" id="EEG51029.1"/>
    </source>
</evidence>
<comment type="caution">
    <text evidence="2">The sequence shown here is derived from an EMBL/GenBank/DDBJ whole genome shotgun (WGS) entry which is preliminary data.</text>
</comment>